<dbReference type="Proteomes" id="UP000232003">
    <property type="component" value="Chromosome"/>
</dbReference>
<sequence>MNKSDRVVKLNTGREVYFLVLQNIPLFSTFTRLMTVFEPNPLQS</sequence>
<evidence type="ECO:0000313" key="1">
    <source>
        <dbReference type="EMBL" id="AUB38167.1"/>
    </source>
</evidence>
<dbReference type="AlphaFoldDB" id="A0A2K8SRX0"/>
<dbReference type="EMBL" id="CP024785">
    <property type="protein sequence ID" value="AUB38167.1"/>
    <property type="molecule type" value="Genomic_DNA"/>
</dbReference>
<reference evidence="1 2" key="1">
    <citation type="submission" date="2017-11" db="EMBL/GenBank/DDBJ databases">
        <title>Complete genome of a free-living desiccation-tolerant cyanobacterium and its photosynthetic adaptation to extreme terrestrial habitat.</title>
        <authorList>
            <person name="Shang J."/>
        </authorList>
    </citation>
    <scope>NUCLEOTIDE SEQUENCE [LARGE SCALE GENOMIC DNA]</scope>
    <source>
        <strain evidence="1 2">CCNUN1</strain>
    </source>
</reference>
<organism evidence="1 2">
    <name type="scientific">Nostoc flagelliforme CCNUN1</name>
    <dbReference type="NCBI Taxonomy" id="2038116"/>
    <lineage>
        <taxon>Bacteria</taxon>
        <taxon>Bacillati</taxon>
        <taxon>Cyanobacteriota</taxon>
        <taxon>Cyanophyceae</taxon>
        <taxon>Nostocales</taxon>
        <taxon>Nostocaceae</taxon>
        <taxon>Nostoc</taxon>
    </lineage>
</organism>
<dbReference type="KEGG" id="nfl:COO91_04132"/>
<protein>
    <submittedName>
        <fullName evidence="1">Uncharacterized protein</fullName>
    </submittedName>
</protein>
<gene>
    <name evidence="1" type="ORF">COO91_04132</name>
</gene>
<name>A0A2K8SRX0_9NOSO</name>
<proteinExistence type="predicted"/>
<evidence type="ECO:0000313" key="2">
    <source>
        <dbReference type="Proteomes" id="UP000232003"/>
    </source>
</evidence>
<accession>A0A2K8SRX0</accession>
<keyword evidence="2" id="KW-1185">Reference proteome</keyword>